<dbReference type="PANTHER" id="PTHR10000:SF55">
    <property type="entry name" value="5-AMINO-6-(5-PHOSPHO-D-RIBITYLAMINO)URACIL PHOSPHATASE YCSE"/>
    <property type="match status" value="1"/>
</dbReference>
<gene>
    <name evidence="1" type="ORF">SAMN05421804_103210</name>
</gene>
<dbReference type="PANTHER" id="PTHR10000">
    <property type="entry name" value="PHOSPHOSERINE PHOSPHATASE"/>
    <property type="match status" value="1"/>
</dbReference>
<dbReference type="GO" id="GO:0000287">
    <property type="term" value="F:magnesium ion binding"/>
    <property type="evidence" value="ECO:0007669"/>
    <property type="project" value="TreeGrafter"/>
</dbReference>
<reference evidence="1 2" key="1">
    <citation type="submission" date="2016-10" db="EMBL/GenBank/DDBJ databases">
        <authorList>
            <person name="de Groot N.N."/>
        </authorList>
    </citation>
    <scope>NUCLEOTIDE SEQUENCE [LARGE SCALE GENOMIC DNA]</scope>
    <source>
        <strain evidence="1 2">CGMCC 1.5058</strain>
    </source>
</reference>
<dbReference type="Gene3D" id="3.30.1240.10">
    <property type="match status" value="1"/>
</dbReference>
<dbReference type="EMBL" id="FNDZ01000003">
    <property type="protein sequence ID" value="SDI60240.1"/>
    <property type="molecule type" value="Genomic_DNA"/>
</dbReference>
<name>A0A1G8LYL0_9CLOT</name>
<dbReference type="RefSeq" id="WP_031575085.1">
    <property type="nucleotide sequence ID" value="NZ_FNDZ01000003.1"/>
</dbReference>
<dbReference type="SUPFAM" id="SSF56784">
    <property type="entry name" value="HAD-like"/>
    <property type="match status" value="1"/>
</dbReference>
<dbReference type="GO" id="GO:0016791">
    <property type="term" value="F:phosphatase activity"/>
    <property type="evidence" value="ECO:0007669"/>
    <property type="project" value="UniProtKB-ARBA"/>
</dbReference>
<dbReference type="NCBIfam" id="TIGR01484">
    <property type="entry name" value="HAD-SF-IIB"/>
    <property type="match status" value="1"/>
</dbReference>
<dbReference type="Gene3D" id="3.40.50.1000">
    <property type="entry name" value="HAD superfamily/HAD-like"/>
    <property type="match status" value="1"/>
</dbReference>
<dbReference type="NCBIfam" id="TIGR00099">
    <property type="entry name" value="Cof-subfamily"/>
    <property type="match status" value="1"/>
</dbReference>
<accession>A0A1G8LYL0</accession>
<proteinExistence type="predicted"/>
<dbReference type="Proteomes" id="UP000183255">
    <property type="component" value="Unassembled WGS sequence"/>
</dbReference>
<evidence type="ECO:0000313" key="2">
    <source>
        <dbReference type="Proteomes" id="UP000183255"/>
    </source>
</evidence>
<evidence type="ECO:0000313" key="1">
    <source>
        <dbReference type="EMBL" id="SDI60240.1"/>
    </source>
</evidence>
<dbReference type="InterPro" id="IPR036412">
    <property type="entry name" value="HAD-like_sf"/>
</dbReference>
<dbReference type="InterPro" id="IPR000150">
    <property type="entry name" value="Cof"/>
</dbReference>
<dbReference type="Pfam" id="PF08282">
    <property type="entry name" value="Hydrolase_3"/>
    <property type="match status" value="1"/>
</dbReference>
<dbReference type="AlphaFoldDB" id="A0A1G8LYL0"/>
<dbReference type="CDD" id="cd07516">
    <property type="entry name" value="HAD_Pase"/>
    <property type="match status" value="1"/>
</dbReference>
<organism evidence="1 2">
    <name type="scientific">Proteiniclasticum ruminis</name>
    <dbReference type="NCBI Taxonomy" id="398199"/>
    <lineage>
        <taxon>Bacteria</taxon>
        <taxon>Bacillati</taxon>
        <taxon>Bacillota</taxon>
        <taxon>Clostridia</taxon>
        <taxon>Eubacteriales</taxon>
        <taxon>Clostridiaceae</taxon>
        <taxon>Proteiniclasticum</taxon>
    </lineage>
</organism>
<dbReference type="InterPro" id="IPR006379">
    <property type="entry name" value="HAD-SF_hydro_IIB"/>
</dbReference>
<evidence type="ECO:0008006" key="3">
    <source>
        <dbReference type="Google" id="ProtNLM"/>
    </source>
</evidence>
<dbReference type="SFLD" id="SFLDS00003">
    <property type="entry name" value="Haloacid_Dehalogenase"/>
    <property type="match status" value="1"/>
</dbReference>
<dbReference type="GO" id="GO:0005829">
    <property type="term" value="C:cytosol"/>
    <property type="evidence" value="ECO:0007669"/>
    <property type="project" value="TreeGrafter"/>
</dbReference>
<dbReference type="InterPro" id="IPR023214">
    <property type="entry name" value="HAD_sf"/>
</dbReference>
<sequence>MKLFVTDLDGTLLGSDHTLSPYSLASLNSAMENGLPVCIATGRSYSDILEIIKDFKIRPYIISSNGASIYDNNGKKIYSISIPKDQVKDIIQYLQGQNLEYEVADDEYTYITKESLAILHKELEDVGALDSAKKKELEQDILGLVLSQGNLKVVEDMETLLNSIDSGNSVSSISAYLNKIHKAMEYFTMDKRIRTFSSWKYNFEMTSSKTSKGIALTHLCQSLQIDLQDVAAIGDNYNDLSMIKVAGIKGAMENGVEHIKAMADYLAPTNNEDGAVKFLQHLIEKE</sequence>
<protein>
    <recommendedName>
        <fullName evidence="3">Cof subfamily of IIB subfamily of haloacid dehalogenase superfamily/HAD-superfamily hydrolase, subfamily IIB</fullName>
    </recommendedName>
</protein>
<dbReference type="SFLD" id="SFLDG01140">
    <property type="entry name" value="C2.B:_Phosphomannomutase_and_P"/>
    <property type="match status" value="1"/>
</dbReference>